<dbReference type="Proteomes" id="UP001634007">
    <property type="component" value="Unassembled WGS sequence"/>
</dbReference>
<evidence type="ECO:0000313" key="3">
    <source>
        <dbReference type="Proteomes" id="UP001634007"/>
    </source>
</evidence>
<feature type="domain" description="Retrotransposon gag" evidence="1">
    <location>
        <begin position="10"/>
        <end position="106"/>
    </location>
</feature>
<accession>A0ABD3K3V5</accession>
<proteinExistence type="predicted"/>
<evidence type="ECO:0000259" key="1">
    <source>
        <dbReference type="Pfam" id="PF03732"/>
    </source>
</evidence>
<evidence type="ECO:0000313" key="2">
    <source>
        <dbReference type="EMBL" id="KAL3733937.1"/>
    </source>
</evidence>
<keyword evidence="3" id="KW-1185">Reference proteome</keyword>
<reference evidence="2 3" key="1">
    <citation type="submission" date="2024-11" db="EMBL/GenBank/DDBJ databases">
        <title>Chromosome-level genome assembly of Eucalyptus globulus Labill. provides insights into its genome evolution.</title>
        <authorList>
            <person name="Li X."/>
        </authorList>
    </citation>
    <scope>NUCLEOTIDE SEQUENCE [LARGE SCALE GENOMIC DNA]</scope>
    <source>
        <strain evidence="2">CL2024</strain>
        <tissue evidence="2">Fresh tender leaves</tissue>
    </source>
</reference>
<dbReference type="Pfam" id="PF03732">
    <property type="entry name" value="Retrotrans_gag"/>
    <property type="match status" value="1"/>
</dbReference>
<organism evidence="2 3">
    <name type="scientific">Eucalyptus globulus</name>
    <name type="common">Tasmanian blue gum</name>
    <dbReference type="NCBI Taxonomy" id="34317"/>
    <lineage>
        <taxon>Eukaryota</taxon>
        <taxon>Viridiplantae</taxon>
        <taxon>Streptophyta</taxon>
        <taxon>Embryophyta</taxon>
        <taxon>Tracheophyta</taxon>
        <taxon>Spermatophyta</taxon>
        <taxon>Magnoliopsida</taxon>
        <taxon>eudicotyledons</taxon>
        <taxon>Gunneridae</taxon>
        <taxon>Pentapetalae</taxon>
        <taxon>rosids</taxon>
        <taxon>malvids</taxon>
        <taxon>Myrtales</taxon>
        <taxon>Myrtaceae</taxon>
        <taxon>Myrtoideae</taxon>
        <taxon>Eucalypteae</taxon>
        <taxon>Eucalyptus</taxon>
    </lineage>
</organism>
<comment type="caution">
    <text evidence="2">The sequence shown here is derived from an EMBL/GenBank/DDBJ whole genome shotgun (WGS) entry which is preliminary data.</text>
</comment>
<sequence length="165" mass="19347">MCNETEKIVLATYELEGVANTWWRTTQGAMFPEGIVSEWNAFLDAFNGKYFSEIAREMKMTEFQRLRQDFMIVDQYEAKFTELSQYAPELIKNPANRVRRFKDGFNPDLRSILISLNLRSYNDLYETTQMIERDQNERATIFGSRFNANKDAIRHGKSPMVGGRF</sequence>
<dbReference type="InterPro" id="IPR005162">
    <property type="entry name" value="Retrotrans_gag_dom"/>
</dbReference>
<name>A0ABD3K3V5_EUCGL</name>
<protein>
    <recommendedName>
        <fullName evidence="1">Retrotransposon gag domain-containing protein</fullName>
    </recommendedName>
</protein>
<gene>
    <name evidence="2" type="ORF">ACJRO7_023313</name>
</gene>
<dbReference type="AlphaFoldDB" id="A0ABD3K3V5"/>
<dbReference type="EMBL" id="JBJKBG010000006">
    <property type="protein sequence ID" value="KAL3733937.1"/>
    <property type="molecule type" value="Genomic_DNA"/>
</dbReference>